<keyword evidence="10" id="KW-1185">Reference proteome</keyword>
<name>A0AAQ3RAE1_9PEZI</name>
<evidence type="ECO:0000256" key="8">
    <source>
        <dbReference type="SAM" id="Phobius"/>
    </source>
</evidence>
<evidence type="ECO:0000256" key="3">
    <source>
        <dbReference type="ARBA" id="ARBA00022824"/>
    </source>
</evidence>
<proteinExistence type="predicted"/>
<dbReference type="EMBL" id="CP138586">
    <property type="protein sequence ID" value="WPH01921.1"/>
    <property type="molecule type" value="Genomic_DNA"/>
</dbReference>
<dbReference type="CDD" id="cd23995">
    <property type="entry name" value="Seipin_BSCL2_like"/>
    <property type="match status" value="1"/>
</dbReference>
<feature type="transmembrane region" description="Helical" evidence="8">
    <location>
        <begin position="285"/>
        <end position="310"/>
    </location>
</feature>
<organism evidence="9 10">
    <name type="scientific">Acrodontium crateriforme</name>
    <dbReference type="NCBI Taxonomy" id="150365"/>
    <lineage>
        <taxon>Eukaryota</taxon>
        <taxon>Fungi</taxon>
        <taxon>Dikarya</taxon>
        <taxon>Ascomycota</taxon>
        <taxon>Pezizomycotina</taxon>
        <taxon>Dothideomycetes</taxon>
        <taxon>Dothideomycetidae</taxon>
        <taxon>Mycosphaerellales</taxon>
        <taxon>Teratosphaeriaceae</taxon>
        <taxon>Acrodontium</taxon>
    </lineage>
</organism>
<feature type="transmembrane region" description="Helical" evidence="8">
    <location>
        <begin position="46"/>
        <end position="72"/>
    </location>
</feature>
<accession>A0AAQ3RAE1</accession>
<evidence type="ECO:0000256" key="6">
    <source>
        <dbReference type="ARBA" id="ARBA00023136"/>
    </source>
</evidence>
<dbReference type="AlphaFoldDB" id="A0AAQ3RAE1"/>
<sequence>MATKGERLEYSDDNDSRRSGGLIAHLKSTALYPIQVALSKTAIRTYLTTVLIFISAFFLFACAVAGYVVFYWNYIPRIGFERVVHLQFDNVYHQPGIPGLSITRAPHPYPYGTVELLPDLVNAQSYDVVVELTLPRTRDNLEAGNFMLEATMHAAAAQDSASTSGSFIETVKDNLALALTPSGRVLASSRRPAIMPYRSWLVEQASQISQLHWYLVGWRQEDEKLRIPLFERVSFPKGATARNGNLPSTLKLEIQSTRNLQIYTVTAHFRARFQGLRWVMYNHRIISAVFFIGAFWMTEMLFAGVAWAVFSTYLVPFESKTKEHKSPSKRVKAESGTTSSSSEDEGAALSDTERTFPTTHDQLPLRYSSQRVKKEEPRDNEANTLESIPPYVQTPKADADDEEEDADIFLDSGLGTSMESSAARRDSIRRRRGRLAPGEQR</sequence>
<evidence type="ECO:0000256" key="2">
    <source>
        <dbReference type="ARBA" id="ARBA00022692"/>
    </source>
</evidence>
<dbReference type="PANTHER" id="PTHR21212:SF0">
    <property type="entry name" value="SEIPIN"/>
    <property type="match status" value="1"/>
</dbReference>
<dbReference type="GO" id="GO:0006629">
    <property type="term" value="P:lipid metabolic process"/>
    <property type="evidence" value="ECO:0007669"/>
    <property type="project" value="UniProtKB-KW"/>
</dbReference>
<protein>
    <recommendedName>
        <fullName evidence="11">Seipin</fullName>
    </recommendedName>
</protein>
<reference evidence="9 10" key="1">
    <citation type="submission" date="2023-11" db="EMBL/GenBank/DDBJ databases">
        <title>An acidophilic fungus is an integral part of prey digestion in a carnivorous sundew plant.</title>
        <authorList>
            <person name="Tsai I.J."/>
        </authorList>
    </citation>
    <scope>NUCLEOTIDE SEQUENCE [LARGE SCALE GENOMIC DNA]</scope>
    <source>
        <strain evidence="9">169a</strain>
    </source>
</reference>
<feature type="compositionally biased region" description="Basic and acidic residues" evidence="7">
    <location>
        <begin position="372"/>
        <end position="381"/>
    </location>
</feature>
<gene>
    <name evidence="9" type="ORF">R9X50_00477500</name>
</gene>
<comment type="subcellular location">
    <subcellularLocation>
        <location evidence="1">Endoplasmic reticulum membrane</location>
        <topology evidence="1">Multi-pass membrane protein</topology>
    </subcellularLocation>
</comment>
<evidence type="ECO:0008006" key="11">
    <source>
        <dbReference type="Google" id="ProtNLM"/>
    </source>
</evidence>
<dbReference type="Pfam" id="PF06775">
    <property type="entry name" value="Seipin"/>
    <property type="match status" value="1"/>
</dbReference>
<dbReference type="GO" id="GO:0005789">
    <property type="term" value="C:endoplasmic reticulum membrane"/>
    <property type="evidence" value="ECO:0007669"/>
    <property type="project" value="UniProtKB-SubCell"/>
</dbReference>
<evidence type="ECO:0000256" key="5">
    <source>
        <dbReference type="ARBA" id="ARBA00023098"/>
    </source>
</evidence>
<dbReference type="PANTHER" id="PTHR21212">
    <property type="entry name" value="BERNARDINELLI-SEIP CONGENITAL LIPODYSTROPHY 2 HOMOLOG BSCL2 PROTEIN"/>
    <property type="match status" value="1"/>
</dbReference>
<dbReference type="InterPro" id="IPR009617">
    <property type="entry name" value="Seipin"/>
</dbReference>
<keyword evidence="2 8" id="KW-0812">Transmembrane</keyword>
<keyword evidence="3" id="KW-0256">Endoplasmic reticulum</keyword>
<dbReference type="GO" id="GO:0140042">
    <property type="term" value="P:lipid droplet formation"/>
    <property type="evidence" value="ECO:0007669"/>
    <property type="project" value="UniProtKB-ARBA"/>
</dbReference>
<evidence type="ECO:0000313" key="10">
    <source>
        <dbReference type="Proteomes" id="UP001303373"/>
    </source>
</evidence>
<evidence type="ECO:0000256" key="1">
    <source>
        <dbReference type="ARBA" id="ARBA00004477"/>
    </source>
</evidence>
<keyword evidence="6 8" id="KW-0472">Membrane</keyword>
<keyword evidence="4 8" id="KW-1133">Transmembrane helix</keyword>
<keyword evidence="5" id="KW-0443">Lipid metabolism</keyword>
<feature type="compositionally biased region" description="Acidic residues" evidence="7">
    <location>
        <begin position="399"/>
        <end position="408"/>
    </location>
</feature>
<evidence type="ECO:0000256" key="7">
    <source>
        <dbReference type="SAM" id="MobiDB-lite"/>
    </source>
</evidence>
<dbReference type="Proteomes" id="UP001303373">
    <property type="component" value="Chromosome 7"/>
</dbReference>
<evidence type="ECO:0000256" key="4">
    <source>
        <dbReference type="ARBA" id="ARBA00022989"/>
    </source>
</evidence>
<evidence type="ECO:0000313" key="9">
    <source>
        <dbReference type="EMBL" id="WPH01921.1"/>
    </source>
</evidence>
<feature type="region of interest" description="Disordered" evidence="7">
    <location>
        <begin position="324"/>
        <end position="441"/>
    </location>
</feature>